<evidence type="ECO:0000313" key="3">
    <source>
        <dbReference type="EMBL" id="BDY28025.1"/>
    </source>
</evidence>
<evidence type="ECO:0000256" key="1">
    <source>
        <dbReference type="SAM" id="SignalP"/>
    </source>
</evidence>
<dbReference type="InterPro" id="IPR028204">
    <property type="entry name" value="Tricorn_C1"/>
</dbReference>
<keyword evidence="1" id="KW-0732">Signal</keyword>
<dbReference type="GO" id="GO:0004175">
    <property type="term" value="F:endopeptidase activity"/>
    <property type="evidence" value="ECO:0007669"/>
    <property type="project" value="TreeGrafter"/>
</dbReference>
<dbReference type="InterPro" id="IPR029045">
    <property type="entry name" value="ClpP/crotonase-like_dom_sf"/>
</dbReference>
<dbReference type="InterPro" id="IPR005151">
    <property type="entry name" value="Tail-specific_protease"/>
</dbReference>
<dbReference type="GO" id="GO:0008236">
    <property type="term" value="F:serine-type peptidase activity"/>
    <property type="evidence" value="ECO:0007669"/>
    <property type="project" value="InterPro"/>
</dbReference>
<dbReference type="Pfam" id="PF14684">
    <property type="entry name" value="Tricorn_C1"/>
    <property type="match status" value="1"/>
</dbReference>
<evidence type="ECO:0000259" key="2">
    <source>
        <dbReference type="SMART" id="SM00245"/>
    </source>
</evidence>
<dbReference type="RefSeq" id="WP_229480328.1">
    <property type="nucleotide sequence ID" value="NZ_AP027452.1"/>
</dbReference>
<dbReference type="Gene3D" id="3.90.226.10">
    <property type="entry name" value="2-enoyl-CoA Hydratase, Chain A, domain 1"/>
    <property type="match status" value="1"/>
</dbReference>
<dbReference type="Gene3D" id="3.30.750.44">
    <property type="match status" value="1"/>
</dbReference>
<gene>
    <name evidence="3" type="ORF">hbim_01955</name>
</gene>
<dbReference type="PANTHER" id="PTHR32060">
    <property type="entry name" value="TAIL-SPECIFIC PROTEASE"/>
    <property type="match status" value="1"/>
</dbReference>
<feature type="domain" description="Tail specific protease" evidence="2">
    <location>
        <begin position="227"/>
        <end position="427"/>
    </location>
</feature>
<dbReference type="Proteomes" id="UP001241092">
    <property type="component" value="Chromosome"/>
</dbReference>
<feature type="signal peptide" evidence="1">
    <location>
        <begin position="1"/>
        <end position="19"/>
    </location>
</feature>
<name>A0AAI8TT29_MYCME</name>
<evidence type="ECO:0000313" key="4">
    <source>
        <dbReference type="Proteomes" id="UP001241092"/>
    </source>
</evidence>
<dbReference type="SMART" id="SM00245">
    <property type="entry name" value="TSPc"/>
    <property type="match status" value="1"/>
</dbReference>
<organism evidence="3 4">
    <name type="scientific">Mycolicibacterium mageritense</name>
    <name type="common">Mycobacterium mageritense</name>
    <dbReference type="NCBI Taxonomy" id="53462"/>
    <lineage>
        <taxon>Bacteria</taxon>
        <taxon>Bacillati</taxon>
        <taxon>Actinomycetota</taxon>
        <taxon>Actinomycetes</taxon>
        <taxon>Mycobacteriales</taxon>
        <taxon>Mycobacteriaceae</taxon>
        <taxon>Mycolicibacterium</taxon>
    </lineage>
</organism>
<dbReference type="CDD" id="cd07563">
    <property type="entry name" value="Peptidase_S41_IRBP"/>
    <property type="match status" value="1"/>
</dbReference>
<proteinExistence type="predicted"/>
<dbReference type="GO" id="GO:0006508">
    <property type="term" value="P:proteolysis"/>
    <property type="evidence" value="ECO:0007669"/>
    <property type="project" value="InterPro"/>
</dbReference>
<feature type="chain" id="PRO_5042596788" description="Tail specific protease domain-containing protein" evidence="1">
    <location>
        <begin position="20"/>
        <end position="452"/>
    </location>
</feature>
<dbReference type="AlphaFoldDB" id="A0AAI8TT29"/>
<dbReference type="Pfam" id="PF03572">
    <property type="entry name" value="Peptidase_S41"/>
    <property type="match status" value="1"/>
</dbReference>
<reference evidence="3" key="1">
    <citation type="submission" date="2023-03" db="EMBL/GenBank/DDBJ databases">
        <title>Draft genome sequence of a Mycolicibacterium mageritense strain H4_3_1 isolated from a hybrid biological-inorganic system reactor.</title>
        <authorList>
            <person name="Feng X."/>
            <person name="Kazama D."/>
            <person name="Sato K."/>
            <person name="Kobayashi H."/>
        </authorList>
    </citation>
    <scope>NUCLEOTIDE SEQUENCE</scope>
    <source>
        <strain evidence="3">H4_3_1</strain>
    </source>
</reference>
<protein>
    <recommendedName>
        <fullName evidence="2">Tail specific protease domain-containing protein</fullName>
    </recommendedName>
</protein>
<sequence>MRLRWIALSLPIVTVVAAAAILRGGGAGTESAPAESVTERQIWQSDGYGYTFEISGDSVDMYSSTRDSLVPFGKGHIDSDGSMYVDEILAATHGAQRFWLGRFVDGVMTDHLGYAKNFHRLDRLPVAKYDGFTEDPVQNFEVFWQTYEENFSFFPVINVDWRSVYREYRPKVSTGTTGRELQEIFRAMIRRLNDGHSNLFSGDDVFSSHSEGPREAFFQTSRDAIAGNVVDRYIEGGLTTKLDGRVQYGRTISGEGYIRLLEFDVSDPEEVDQALADMVRDLERCQTFIVDLRFNRGGEDFFGTKVAGLFTDERRIAYRKQVRTGSYDEFSEPVSIYMEPAAKRFITDRVVILTSPLTVSAGETATLALKELDQAVTIGETTAGYFSDMLLKSLPNRQLFSLSNERYTSVGGVNFEHLGLPPDEQITITQADVGALRDPVMDRALELSKQMP</sequence>
<dbReference type="SUPFAM" id="SSF52096">
    <property type="entry name" value="ClpP/crotonase"/>
    <property type="match status" value="1"/>
</dbReference>
<dbReference type="PANTHER" id="PTHR32060:SF22">
    <property type="entry name" value="CARBOXYL-TERMINAL-PROCESSING PEPTIDASE 3, CHLOROPLASTIC"/>
    <property type="match status" value="1"/>
</dbReference>
<dbReference type="EMBL" id="AP027452">
    <property type="protein sequence ID" value="BDY28025.1"/>
    <property type="molecule type" value="Genomic_DNA"/>
</dbReference>
<accession>A0AAI8TT29</accession>